<dbReference type="CDD" id="cd06296">
    <property type="entry name" value="PBP1_CatR-like"/>
    <property type="match status" value="1"/>
</dbReference>
<reference evidence="6" key="1">
    <citation type="submission" date="2019-04" db="EMBL/GenBank/DDBJ databases">
        <title>Nocardioides xinjiangensis sp. nov.</title>
        <authorList>
            <person name="Liu S."/>
        </authorList>
    </citation>
    <scope>NUCLEOTIDE SEQUENCE [LARGE SCALE GENOMIC DNA]</scope>
    <source>
        <strain evidence="6">18</strain>
    </source>
</reference>
<gene>
    <name evidence="5" type="ORF">FAB82_23260</name>
</gene>
<feature type="domain" description="HTH lacI-type" evidence="4">
    <location>
        <begin position="9"/>
        <end position="54"/>
    </location>
</feature>
<dbReference type="PANTHER" id="PTHR30146:SF153">
    <property type="entry name" value="LACTOSE OPERON REPRESSOR"/>
    <property type="match status" value="1"/>
</dbReference>
<dbReference type="SUPFAM" id="SSF53822">
    <property type="entry name" value="Periplasmic binding protein-like I"/>
    <property type="match status" value="1"/>
</dbReference>
<dbReference type="InterPro" id="IPR000843">
    <property type="entry name" value="HTH_LacI"/>
</dbReference>
<dbReference type="Gene3D" id="3.40.50.2300">
    <property type="match status" value="2"/>
</dbReference>
<dbReference type="InterPro" id="IPR046335">
    <property type="entry name" value="LacI/GalR-like_sensor"/>
</dbReference>
<evidence type="ECO:0000313" key="5">
    <source>
        <dbReference type="EMBL" id="THV35588.1"/>
    </source>
</evidence>
<organism evidence="5 6">
    <name type="scientific">Glycomyces buryatensis</name>
    <dbReference type="NCBI Taxonomy" id="2570927"/>
    <lineage>
        <taxon>Bacteria</taxon>
        <taxon>Bacillati</taxon>
        <taxon>Actinomycetota</taxon>
        <taxon>Actinomycetes</taxon>
        <taxon>Glycomycetales</taxon>
        <taxon>Glycomycetaceae</taxon>
        <taxon>Glycomyces</taxon>
    </lineage>
</organism>
<dbReference type="PANTHER" id="PTHR30146">
    <property type="entry name" value="LACI-RELATED TRANSCRIPTIONAL REPRESSOR"/>
    <property type="match status" value="1"/>
</dbReference>
<proteinExistence type="predicted"/>
<protein>
    <submittedName>
        <fullName evidence="5">LacI family DNA-binding transcriptional regulator</fullName>
    </submittedName>
</protein>
<sequence>MTRPAQPRPTLAAVAERAGVSKATASKVLNGRPGVSETTRQQVRQAISELEYVPTTGPRAPIPGTIHVVFDTLNHMYPMHVLDGVISGGSELGVDIVTSTVASGGVIPDRSLGVDRIGEIAARGPAGLIVVTTQLTGEEIALCEEVGLPLVVIDPVNPLDDRVTSIGSTNWAGGVQATRHLLELGHRRIAFAGGPKESVPARERLHGYREALETAGVTPDPNLAHLGQFTIEKGIEIAEKLFDLDEPPTAVFAASDVIAMGVIKVAKARGLRVPEELSVVGFDDTYGATWTEPALTTVRQPLGQMGRVAARTVLDLARGKVPDSHHVQLGTALVVRDSTAPPNR</sequence>
<keyword evidence="6" id="KW-1185">Reference proteome</keyword>
<name>A0A4S8PVQ7_9ACTN</name>
<dbReference type="PROSITE" id="PS50932">
    <property type="entry name" value="HTH_LACI_2"/>
    <property type="match status" value="1"/>
</dbReference>
<evidence type="ECO:0000313" key="6">
    <source>
        <dbReference type="Proteomes" id="UP000308760"/>
    </source>
</evidence>
<dbReference type="SUPFAM" id="SSF47413">
    <property type="entry name" value="lambda repressor-like DNA-binding domains"/>
    <property type="match status" value="1"/>
</dbReference>
<evidence type="ECO:0000256" key="1">
    <source>
        <dbReference type="ARBA" id="ARBA00023015"/>
    </source>
</evidence>
<evidence type="ECO:0000256" key="2">
    <source>
        <dbReference type="ARBA" id="ARBA00023125"/>
    </source>
</evidence>
<dbReference type="InterPro" id="IPR028082">
    <property type="entry name" value="Peripla_BP_I"/>
</dbReference>
<evidence type="ECO:0000259" key="4">
    <source>
        <dbReference type="PROSITE" id="PS50932"/>
    </source>
</evidence>
<dbReference type="OrthoDB" id="3227375at2"/>
<dbReference type="SMART" id="SM00354">
    <property type="entry name" value="HTH_LACI"/>
    <property type="match status" value="1"/>
</dbReference>
<dbReference type="CDD" id="cd01392">
    <property type="entry name" value="HTH_LacI"/>
    <property type="match status" value="1"/>
</dbReference>
<reference evidence="5 6" key="2">
    <citation type="submission" date="2019-05" db="EMBL/GenBank/DDBJ databases">
        <title>Glycomyces buryatensis sp. nov.</title>
        <authorList>
            <person name="Nikitina E."/>
        </authorList>
    </citation>
    <scope>NUCLEOTIDE SEQUENCE [LARGE SCALE GENOMIC DNA]</scope>
    <source>
        <strain evidence="5 6">18</strain>
    </source>
</reference>
<dbReference type="Gene3D" id="1.10.260.40">
    <property type="entry name" value="lambda repressor-like DNA-binding domains"/>
    <property type="match status" value="1"/>
</dbReference>
<dbReference type="InterPro" id="IPR010982">
    <property type="entry name" value="Lambda_DNA-bd_dom_sf"/>
</dbReference>
<accession>A0A4S8PVQ7</accession>
<dbReference type="EMBL" id="STGY01000074">
    <property type="protein sequence ID" value="THV35588.1"/>
    <property type="molecule type" value="Genomic_DNA"/>
</dbReference>
<dbReference type="AlphaFoldDB" id="A0A4S8PVQ7"/>
<comment type="caution">
    <text evidence="5">The sequence shown here is derived from an EMBL/GenBank/DDBJ whole genome shotgun (WGS) entry which is preliminary data.</text>
</comment>
<dbReference type="Pfam" id="PF00356">
    <property type="entry name" value="LacI"/>
    <property type="match status" value="1"/>
</dbReference>
<dbReference type="GO" id="GO:0003700">
    <property type="term" value="F:DNA-binding transcription factor activity"/>
    <property type="evidence" value="ECO:0007669"/>
    <property type="project" value="TreeGrafter"/>
</dbReference>
<dbReference type="RefSeq" id="WP_136536957.1">
    <property type="nucleotide sequence ID" value="NZ_STGY01000074.1"/>
</dbReference>
<keyword evidence="1" id="KW-0805">Transcription regulation</keyword>
<keyword evidence="2 5" id="KW-0238">DNA-binding</keyword>
<keyword evidence="3" id="KW-0804">Transcription</keyword>
<dbReference type="Proteomes" id="UP000308760">
    <property type="component" value="Unassembled WGS sequence"/>
</dbReference>
<dbReference type="Pfam" id="PF13377">
    <property type="entry name" value="Peripla_BP_3"/>
    <property type="match status" value="1"/>
</dbReference>
<dbReference type="GO" id="GO:0000976">
    <property type="term" value="F:transcription cis-regulatory region binding"/>
    <property type="evidence" value="ECO:0007669"/>
    <property type="project" value="TreeGrafter"/>
</dbReference>
<evidence type="ECO:0000256" key="3">
    <source>
        <dbReference type="ARBA" id="ARBA00023163"/>
    </source>
</evidence>